<dbReference type="AlphaFoldDB" id="J0S940"/>
<accession>J0S940</accession>
<dbReference type="InterPro" id="IPR000601">
    <property type="entry name" value="PKD_dom"/>
</dbReference>
<dbReference type="PROSITE" id="PS00018">
    <property type="entry name" value="EF_HAND_1"/>
    <property type="match status" value="2"/>
</dbReference>
<organism evidence="2 3">
    <name type="scientific">Methanofollis liminatans DSM 4140</name>
    <dbReference type="NCBI Taxonomy" id="28892"/>
    <lineage>
        <taxon>Archaea</taxon>
        <taxon>Methanobacteriati</taxon>
        <taxon>Methanobacteriota</taxon>
        <taxon>Stenosarchaea group</taxon>
        <taxon>Methanomicrobia</taxon>
        <taxon>Methanomicrobiales</taxon>
        <taxon>Methanomicrobiaceae</taxon>
        <taxon>Methanofollis</taxon>
    </lineage>
</organism>
<evidence type="ECO:0000259" key="1">
    <source>
        <dbReference type="PROSITE" id="PS50093"/>
    </source>
</evidence>
<dbReference type="GO" id="GO:0000272">
    <property type="term" value="P:polysaccharide catabolic process"/>
    <property type="evidence" value="ECO:0007669"/>
    <property type="project" value="InterPro"/>
</dbReference>
<dbReference type="Gene3D" id="2.60.40.10">
    <property type="entry name" value="Immunoglobulins"/>
    <property type="match status" value="1"/>
</dbReference>
<sequence>MGTISCRAGFTLFCFFMIAMICCGGVQGLTVQAGPGTEDMNYSVFEADPDPGLFQANVSNEAPEPIAFGENVFGRILTAGEVDTYTFSAEAGDMVYVRMGMERTYTSARYPIVILTGPDGKEIGRATHYAAASMIVPLASTGSYTLIAGCSVPEDYGLILQRTNNPGNAIPLNGDFYHGEITVKGGKDTFTFAGAKGDVAYVRLIDLKPSHGLVITLYGPDGKEVKSVDGTNVVGMLQNLPESGDYTVMVGDGESGFTEYVVYQQCANDPAAATSLRIGINTEAKITFLGEVDTYQFPAERGSSGYIKMSSSAIGSTMILFDPDGKVVASGAEIHFTSEYTGSYTLLAFDDDGRNTGDYLVYLWLAGPEDVHASFTVNTTSGQVPLTVRFDDESTGSPASWTWDFGDGAVSTEQNPLHTYSEPGVFNVSLCVEDLNGANDTLAEEGYITVYAPPPAISFRPQNASVTLGGESFLTLVLERADEGLAGYNVTLSLSDPALASVTTIAFPEWALLGRNGTVPADSIWLAAVDLEDQIEEGALNVSLGTIGFRGVAVGESEILISVDRMTGDVGGYVRTSPVPGILNVTADLDPFPGFNETPTDPDHDGLFEDVNGNQVIDYNDVVVYYQNLEWIPEHENVVFFDYNANGEIDYDDVVCLHCEL</sequence>
<dbReference type="PROSITE" id="PS50093">
    <property type="entry name" value="PKD"/>
    <property type="match status" value="1"/>
</dbReference>
<dbReference type="GO" id="GO:0016485">
    <property type="term" value="P:protein processing"/>
    <property type="evidence" value="ECO:0007669"/>
    <property type="project" value="TreeGrafter"/>
</dbReference>
<dbReference type="InterPro" id="IPR022409">
    <property type="entry name" value="PKD/Chitinase_dom"/>
</dbReference>
<dbReference type="FunFam" id="2.60.40.10:FF:000270">
    <property type="entry name" value="Cell surface protein"/>
    <property type="match status" value="1"/>
</dbReference>
<dbReference type="InterPro" id="IPR013783">
    <property type="entry name" value="Ig-like_fold"/>
</dbReference>
<reference evidence="2 3" key="1">
    <citation type="submission" date="2011-08" db="EMBL/GenBank/DDBJ databases">
        <title>The complete genome of Methanofollis liminatans DSM 4140.</title>
        <authorList>
            <consortium name="US DOE Joint Genome Institute (JGI-PGF)"/>
            <person name="Lucas S."/>
            <person name="Han J."/>
            <person name="Lapidus A."/>
            <person name="Bruce D."/>
            <person name="Goodwin L."/>
            <person name="Pitluck S."/>
            <person name="Peters L."/>
            <person name="Kyrpides N."/>
            <person name="Mavromatis K."/>
            <person name="Ivanova N."/>
            <person name="Mikhailova N."/>
            <person name="Lu M."/>
            <person name="Detter J.C."/>
            <person name="Tapia R."/>
            <person name="Han C."/>
            <person name="Land M."/>
            <person name="Hauser L."/>
            <person name="Markowitz V."/>
            <person name="Cheng J.-F."/>
            <person name="Hugenholtz P."/>
            <person name="Woyke T."/>
            <person name="Wu D."/>
            <person name="Spring S."/>
            <person name="Schuler E."/>
            <person name="Brambilla E."/>
            <person name="Klenk H.-P."/>
            <person name="Eisen J.A."/>
        </authorList>
    </citation>
    <scope>NUCLEOTIDE SEQUENCE [LARGE SCALE GENOMIC DNA]</scope>
    <source>
        <strain evidence="2 3">DSM 4140</strain>
    </source>
</reference>
<dbReference type="GO" id="GO:0005615">
    <property type="term" value="C:extracellular space"/>
    <property type="evidence" value="ECO:0007669"/>
    <property type="project" value="TreeGrafter"/>
</dbReference>
<dbReference type="GO" id="GO:0004181">
    <property type="term" value="F:metallocarboxypeptidase activity"/>
    <property type="evidence" value="ECO:0007669"/>
    <property type="project" value="TreeGrafter"/>
</dbReference>
<dbReference type="SMART" id="SM00089">
    <property type="entry name" value="PKD"/>
    <property type="match status" value="1"/>
</dbReference>
<dbReference type="Gene3D" id="2.60.120.380">
    <property type="match status" value="3"/>
</dbReference>
<dbReference type="EMBL" id="CM001555">
    <property type="protein sequence ID" value="EJG07124.1"/>
    <property type="molecule type" value="Genomic_DNA"/>
</dbReference>
<dbReference type="PANTHER" id="PTHR11532:SF57">
    <property type="entry name" value="CARBOXYPEPTIDASE D, B"/>
    <property type="match status" value="1"/>
</dbReference>
<name>J0S940_9EURY</name>
<evidence type="ECO:0000313" key="2">
    <source>
        <dbReference type="EMBL" id="EJG07124.1"/>
    </source>
</evidence>
<protein>
    <submittedName>
        <fullName evidence="2">PKD domain containing protein</fullName>
    </submittedName>
</protein>
<dbReference type="GO" id="GO:0006518">
    <property type="term" value="P:peptide metabolic process"/>
    <property type="evidence" value="ECO:0007669"/>
    <property type="project" value="TreeGrafter"/>
</dbReference>
<dbReference type="Proteomes" id="UP000005095">
    <property type="component" value="Chromosome"/>
</dbReference>
<keyword evidence="3" id="KW-1185">Reference proteome</keyword>
<gene>
    <name evidence="2" type="ORF">Metli_1168</name>
</gene>
<dbReference type="InterPro" id="IPR050753">
    <property type="entry name" value="Peptidase_M14_domain"/>
</dbReference>
<proteinExistence type="predicted"/>
<feature type="domain" description="PKD" evidence="1">
    <location>
        <begin position="371"/>
        <end position="450"/>
    </location>
</feature>
<dbReference type="CDD" id="cd00146">
    <property type="entry name" value="PKD"/>
    <property type="match status" value="1"/>
</dbReference>
<evidence type="ECO:0000313" key="3">
    <source>
        <dbReference type="Proteomes" id="UP000005095"/>
    </source>
</evidence>
<dbReference type="STRING" id="28892.Metli_1168"/>
<dbReference type="InterPro" id="IPR035986">
    <property type="entry name" value="PKD_dom_sf"/>
</dbReference>
<dbReference type="PATRIC" id="fig|28892.9.peg.1259"/>
<dbReference type="PANTHER" id="PTHR11532">
    <property type="entry name" value="PROTEASE M14 CARBOXYPEPTIDASE"/>
    <property type="match status" value="1"/>
</dbReference>
<dbReference type="HOGENOM" id="CLU_414834_0_0_2"/>
<dbReference type="SUPFAM" id="SSF63446">
    <property type="entry name" value="Type I dockerin domain"/>
    <property type="match status" value="1"/>
</dbReference>
<dbReference type="InterPro" id="IPR036439">
    <property type="entry name" value="Dockerin_dom_sf"/>
</dbReference>
<dbReference type="SUPFAM" id="SSF49299">
    <property type="entry name" value="PKD domain"/>
    <property type="match status" value="1"/>
</dbReference>
<dbReference type="InterPro" id="IPR018247">
    <property type="entry name" value="EF_Hand_1_Ca_BS"/>
</dbReference>
<dbReference type="Pfam" id="PF18911">
    <property type="entry name" value="PKD_4"/>
    <property type="match status" value="1"/>
</dbReference>